<evidence type="ECO:0000313" key="7">
    <source>
        <dbReference type="Proteomes" id="UP000190852"/>
    </source>
</evidence>
<feature type="domain" description="4Fe-4S ferredoxin-type" evidence="5">
    <location>
        <begin position="4"/>
        <end position="34"/>
    </location>
</feature>
<dbReference type="InterPro" id="IPR017900">
    <property type="entry name" value="4Fe4S_Fe_S_CS"/>
</dbReference>
<evidence type="ECO:0000256" key="1">
    <source>
        <dbReference type="ARBA" id="ARBA00022723"/>
    </source>
</evidence>
<protein>
    <recommendedName>
        <fullName evidence="4">Ferredoxin</fullName>
    </recommendedName>
</protein>
<evidence type="ECO:0000256" key="4">
    <source>
        <dbReference type="RuleBase" id="RU368020"/>
    </source>
</evidence>
<evidence type="ECO:0000313" key="6">
    <source>
        <dbReference type="EMBL" id="SKB72438.1"/>
    </source>
</evidence>
<dbReference type="Pfam" id="PF13370">
    <property type="entry name" value="Fer4_13"/>
    <property type="match status" value="1"/>
</dbReference>
<name>A0A1T5DL75_9BACT</name>
<reference evidence="7" key="1">
    <citation type="submission" date="2017-02" db="EMBL/GenBank/DDBJ databases">
        <authorList>
            <person name="Varghese N."/>
            <person name="Submissions S."/>
        </authorList>
    </citation>
    <scope>NUCLEOTIDE SEQUENCE [LARGE SCALE GENOMIC DNA]</scope>
    <source>
        <strain evidence="7">DSM 24967</strain>
    </source>
</reference>
<dbReference type="PROSITE" id="PS00198">
    <property type="entry name" value="4FE4S_FER_1"/>
    <property type="match status" value="1"/>
</dbReference>
<evidence type="ECO:0000259" key="5">
    <source>
        <dbReference type="PROSITE" id="PS51379"/>
    </source>
</evidence>
<dbReference type="GO" id="GO:0005506">
    <property type="term" value="F:iron ion binding"/>
    <property type="evidence" value="ECO:0007669"/>
    <property type="project" value="UniProtKB-UniRule"/>
</dbReference>
<dbReference type="GO" id="GO:0051536">
    <property type="term" value="F:iron-sulfur cluster binding"/>
    <property type="evidence" value="ECO:0007669"/>
    <property type="project" value="UniProtKB-KW"/>
</dbReference>
<keyword evidence="1 4" id="KW-0479">Metal-binding</keyword>
<keyword evidence="2 4" id="KW-0408">Iron</keyword>
<dbReference type="InterPro" id="IPR017896">
    <property type="entry name" value="4Fe4S_Fe-S-bd"/>
</dbReference>
<dbReference type="InterPro" id="IPR001080">
    <property type="entry name" value="3Fe4S_ferredoxin"/>
</dbReference>
<keyword evidence="4" id="KW-0249">Electron transport</keyword>
<keyword evidence="7" id="KW-1185">Reference proteome</keyword>
<dbReference type="AlphaFoldDB" id="A0A1T5DL75"/>
<sequence length="62" mass="6775">MSIKRVWVEDDCISCGSCESICPEVFEVIDISQVKEGVVFADFEAGITDAADNCPVSVIKFE</sequence>
<keyword evidence="3 4" id="KW-0411">Iron-sulfur</keyword>
<dbReference type="PROSITE" id="PS51379">
    <property type="entry name" value="4FE4S_FER_2"/>
    <property type="match status" value="1"/>
</dbReference>
<gene>
    <name evidence="6" type="ORF">SAMN05660349_02517</name>
</gene>
<dbReference type="PRINTS" id="PR00352">
    <property type="entry name" value="3FE4SFRDOXIN"/>
</dbReference>
<evidence type="ECO:0000256" key="2">
    <source>
        <dbReference type="ARBA" id="ARBA00023004"/>
    </source>
</evidence>
<accession>A0A1T5DL75</accession>
<dbReference type="GO" id="GO:0009055">
    <property type="term" value="F:electron transfer activity"/>
    <property type="evidence" value="ECO:0007669"/>
    <property type="project" value="UniProtKB-UniRule"/>
</dbReference>
<proteinExistence type="predicted"/>
<dbReference type="SUPFAM" id="SSF54862">
    <property type="entry name" value="4Fe-4S ferredoxins"/>
    <property type="match status" value="1"/>
</dbReference>
<evidence type="ECO:0000256" key="3">
    <source>
        <dbReference type="ARBA" id="ARBA00023014"/>
    </source>
</evidence>
<keyword evidence="4" id="KW-0813">Transport</keyword>
<dbReference type="RefSeq" id="WP_068184254.1">
    <property type="nucleotide sequence ID" value="NZ_FUYQ01000019.1"/>
</dbReference>
<comment type="function">
    <text evidence="4">Ferredoxins are iron-sulfur proteins that transfer electrons in a wide variety of metabolic reactions.</text>
</comment>
<dbReference type="Gene3D" id="3.30.70.20">
    <property type="match status" value="1"/>
</dbReference>
<dbReference type="Proteomes" id="UP000190852">
    <property type="component" value="Unassembled WGS sequence"/>
</dbReference>
<organism evidence="6 7">
    <name type="scientific">Parabacteroides chartae</name>
    <dbReference type="NCBI Taxonomy" id="1037355"/>
    <lineage>
        <taxon>Bacteria</taxon>
        <taxon>Pseudomonadati</taxon>
        <taxon>Bacteroidota</taxon>
        <taxon>Bacteroidia</taxon>
        <taxon>Bacteroidales</taxon>
        <taxon>Tannerellaceae</taxon>
        <taxon>Parabacteroides</taxon>
    </lineage>
</organism>
<dbReference type="EMBL" id="FUYQ01000019">
    <property type="protein sequence ID" value="SKB72438.1"/>
    <property type="molecule type" value="Genomic_DNA"/>
</dbReference>